<dbReference type="Proteomes" id="UP000299102">
    <property type="component" value="Unassembled WGS sequence"/>
</dbReference>
<sequence length="112" mass="12390">MKVIIEFARFHDRAPSLATDYPDDLRERRPSTTTTEDNISAVRLVTETDKLVTYQQIRGKRRIEGVPLVPRGGPGAADLPATPRPVVNLTSLPPLRSDAYRIIEIALSPSLA</sequence>
<dbReference type="OrthoDB" id="10017160at2759"/>
<protein>
    <submittedName>
        <fullName evidence="1">Uncharacterized protein</fullName>
    </submittedName>
</protein>
<proteinExistence type="predicted"/>
<evidence type="ECO:0000313" key="1">
    <source>
        <dbReference type="EMBL" id="GBP20683.1"/>
    </source>
</evidence>
<organism evidence="1 2">
    <name type="scientific">Eumeta variegata</name>
    <name type="common">Bagworm moth</name>
    <name type="synonym">Eumeta japonica</name>
    <dbReference type="NCBI Taxonomy" id="151549"/>
    <lineage>
        <taxon>Eukaryota</taxon>
        <taxon>Metazoa</taxon>
        <taxon>Ecdysozoa</taxon>
        <taxon>Arthropoda</taxon>
        <taxon>Hexapoda</taxon>
        <taxon>Insecta</taxon>
        <taxon>Pterygota</taxon>
        <taxon>Neoptera</taxon>
        <taxon>Endopterygota</taxon>
        <taxon>Lepidoptera</taxon>
        <taxon>Glossata</taxon>
        <taxon>Ditrysia</taxon>
        <taxon>Tineoidea</taxon>
        <taxon>Psychidae</taxon>
        <taxon>Oiketicinae</taxon>
        <taxon>Eumeta</taxon>
    </lineage>
</organism>
<dbReference type="AlphaFoldDB" id="A0A4C1U2T1"/>
<name>A0A4C1U2T1_EUMVA</name>
<comment type="caution">
    <text evidence="1">The sequence shown here is derived from an EMBL/GenBank/DDBJ whole genome shotgun (WGS) entry which is preliminary data.</text>
</comment>
<evidence type="ECO:0000313" key="2">
    <source>
        <dbReference type="Proteomes" id="UP000299102"/>
    </source>
</evidence>
<accession>A0A4C1U2T1</accession>
<gene>
    <name evidence="1" type="ORF">EVAR_16556_1</name>
</gene>
<dbReference type="EMBL" id="BGZK01000121">
    <property type="protein sequence ID" value="GBP20683.1"/>
    <property type="molecule type" value="Genomic_DNA"/>
</dbReference>
<reference evidence="1 2" key="1">
    <citation type="journal article" date="2019" name="Commun. Biol.">
        <title>The bagworm genome reveals a unique fibroin gene that provides high tensile strength.</title>
        <authorList>
            <person name="Kono N."/>
            <person name="Nakamura H."/>
            <person name="Ohtoshi R."/>
            <person name="Tomita M."/>
            <person name="Numata K."/>
            <person name="Arakawa K."/>
        </authorList>
    </citation>
    <scope>NUCLEOTIDE SEQUENCE [LARGE SCALE GENOMIC DNA]</scope>
</reference>
<keyword evidence="2" id="KW-1185">Reference proteome</keyword>